<evidence type="ECO:0000313" key="2">
    <source>
        <dbReference type="EMBL" id="PKU70173.1"/>
    </source>
</evidence>
<accession>A0A2I0W3D8</accession>
<evidence type="ECO:0000256" key="1">
    <source>
        <dbReference type="SAM" id="MobiDB-lite"/>
    </source>
</evidence>
<feature type="region of interest" description="Disordered" evidence="1">
    <location>
        <begin position="26"/>
        <end position="107"/>
    </location>
</feature>
<dbReference type="Proteomes" id="UP000233837">
    <property type="component" value="Unassembled WGS sequence"/>
</dbReference>
<keyword evidence="3" id="KW-1185">Reference proteome</keyword>
<evidence type="ECO:0000313" key="3">
    <source>
        <dbReference type="Proteomes" id="UP000233837"/>
    </source>
</evidence>
<sequence length="119" mass="13012">MDPTCSVEFQEPKISCIVGKLKPTQSGVSTWKKLRPSNSESSASTATSCPLMEQKSATEAKTCNNTQRTADRPRIVESTTSVPSQGQTRQNGQSRVYKLSQQEAKGSPDVVTNFCWDNP</sequence>
<feature type="compositionally biased region" description="Polar residues" evidence="1">
    <location>
        <begin position="55"/>
        <end position="68"/>
    </location>
</feature>
<proteinExistence type="predicted"/>
<feature type="compositionally biased region" description="Low complexity" evidence="1">
    <location>
        <begin position="37"/>
        <end position="48"/>
    </location>
</feature>
<dbReference type="AlphaFoldDB" id="A0A2I0W3D8"/>
<gene>
    <name evidence="2" type="ORF">MA16_Dca010294</name>
</gene>
<reference evidence="2 3" key="2">
    <citation type="journal article" date="2017" name="Nature">
        <title>The Apostasia genome and the evolution of orchids.</title>
        <authorList>
            <person name="Zhang G.Q."/>
            <person name="Liu K.W."/>
            <person name="Li Z."/>
            <person name="Lohaus R."/>
            <person name="Hsiao Y.Y."/>
            <person name="Niu S.C."/>
            <person name="Wang J.Y."/>
            <person name="Lin Y.C."/>
            <person name="Xu Q."/>
            <person name="Chen L.J."/>
            <person name="Yoshida K."/>
            <person name="Fujiwara S."/>
            <person name="Wang Z.W."/>
            <person name="Zhang Y.Q."/>
            <person name="Mitsuda N."/>
            <person name="Wang M."/>
            <person name="Liu G.H."/>
            <person name="Pecoraro L."/>
            <person name="Huang H.X."/>
            <person name="Xiao X.J."/>
            <person name="Lin M."/>
            <person name="Wu X.Y."/>
            <person name="Wu W.L."/>
            <person name="Chen Y.Y."/>
            <person name="Chang S.B."/>
            <person name="Sakamoto S."/>
            <person name="Ohme-Takagi M."/>
            <person name="Yagi M."/>
            <person name="Zeng S.J."/>
            <person name="Shen C.Y."/>
            <person name="Yeh C.M."/>
            <person name="Luo Y.B."/>
            <person name="Tsai W.C."/>
            <person name="Van de Peer Y."/>
            <person name="Liu Z.J."/>
        </authorList>
    </citation>
    <scope>NUCLEOTIDE SEQUENCE [LARGE SCALE GENOMIC DNA]</scope>
    <source>
        <tissue evidence="2">The whole plant</tissue>
    </source>
</reference>
<protein>
    <submittedName>
        <fullName evidence="2">Uncharacterized protein</fullName>
    </submittedName>
</protein>
<reference evidence="2 3" key="1">
    <citation type="journal article" date="2016" name="Sci. Rep.">
        <title>The Dendrobium catenatum Lindl. genome sequence provides insights into polysaccharide synthase, floral development and adaptive evolution.</title>
        <authorList>
            <person name="Zhang G.Q."/>
            <person name="Xu Q."/>
            <person name="Bian C."/>
            <person name="Tsai W.C."/>
            <person name="Yeh C.M."/>
            <person name="Liu K.W."/>
            <person name="Yoshida K."/>
            <person name="Zhang L.S."/>
            <person name="Chang S.B."/>
            <person name="Chen F."/>
            <person name="Shi Y."/>
            <person name="Su Y.Y."/>
            <person name="Zhang Y.Q."/>
            <person name="Chen L.J."/>
            <person name="Yin Y."/>
            <person name="Lin M."/>
            <person name="Huang H."/>
            <person name="Deng H."/>
            <person name="Wang Z.W."/>
            <person name="Zhu S.L."/>
            <person name="Zhao X."/>
            <person name="Deng C."/>
            <person name="Niu S.C."/>
            <person name="Huang J."/>
            <person name="Wang M."/>
            <person name="Liu G.H."/>
            <person name="Yang H.J."/>
            <person name="Xiao X.J."/>
            <person name="Hsiao Y.Y."/>
            <person name="Wu W.L."/>
            <person name="Chen Y.Y."/>
            <person name="Mitsuda N."/>
            <person name="Ohme-Takagi M."/>
            <person name="Luo Y.B."/>
            <person name="Van de Peer Y."/>
            <person name="Liu Z.J."/>
        </authorList>
    </citation>
    <scope>NUCLEOTIDE SEQUENCE [LARGE SCALE GENOMIC DNA]</scope>
    <source>
        <tissue evidence="2">The whole plant</tissue>
    </source>
</reference>
<name>A0A2I0W3D8_9ASPA</name>
<dbReference type="EMBL" id="KZ502946">
    <property type="protein sequence ID" value="PKU70173.1"/>
    <property type="molecule type" value="Genomic_DNA"/>
</dbReference>
<feature type="compositionally biased region" description="Polar residues" evidence="1">
    <location>
        <begin position="77"/>
        <end position="104"/>
    </location>
</feature>
<organism evidence="2 3">
    <name type="scientific">Dendrobium catenatum</name>
    <dbReference type="NCBI Taxonomy" id="906689"/>
    <lineage>
        <taxon>Eukaryota</taxon>
        <taxon>Viridiplantae</taxon>
        <taxon>Streptophyta</taxon>
        <taxon>Embryophyta</taxon>
        <taxon>Tracheophyta</taxon>
        <taxon>Spermatophyta</taxon>
        <taxon>Magnoliopsida</taxon>
        <taxon>Liliopsida</taxon>
        <taxon>Asparagales</taxon>
        <taxon>Orchidaceae</taxon>
        <taxon>Epidendroideae</taxon>
        <taxon>Malaxideae</taxon>
        <taxon>Dendrobiinae</taxon>
        <taxon>Dendrobium</taxon>
    </lineage>
</organism>